<name>A0A250XJ32_9CHLO</name>
<evidence type="ECO:0000313" key="6">
    <source>
        <dbReference type="Proteomes" id="UP000232323"/>
    </source>
</evidence>
<sequence length="349" mass="38765">MSRKGNSATVPNLTFKHIDRKLMSRVTLTSPSNSTDPAAAASTSSTANPPLASTLSFIAVGDWGNIGNKASELNVTNTMDRVIRRHNTSFITSLGDNFYSQGVSSTSDPLWTSNWLDVFGVGNNLTWHCVLGNHDWYGNPQAQIDFTTLNPRWMMPDFFWDKTVSFGSKNTTVGMIFIDTNLLNYGYQGTGDPAYPGNQLLPNFIKYGWLSNNNTVEKQLAWIESKLVKHQDRDYLFVMGHHNLFICNNTSGGMLRLAELMEAHNVTAYLFGHRHSLGMETHGPTLYLQSGAGGQEEPACPTSMYSKGMVFGFAHVHLHQPHGVVHLIQSDGQVLYNTTILPRYKQISV</sequence>
<evidence type="ECO:0000256" key="1">
    <source>
        <dbReference type="ARBA" id="ARBA00022729"/>
    </source>
</evidence>
<dbReference type="Proteomes" id="UP000232323">
    <property type="component" value="Unassembled WGS sequence"/>
</dbReference>
<keyword evidence="1" id="KW-0732">Signal</keyword>
<dbReference type="InterPro" id="IPR004843">
    <property type="entry name" value="Calcineurin-like_PHP"/>
</dbReference>
<feature type="domain" description="Calcineurin-like phosphoesterase" evidence="4">
    <location>
        <begin position="56"/>
        <end position="276"/>
    </location>
</feature>
<dbReference type="InterPro" id="IPR029052">
    <property type="entry name" value="Metallo-depent_PP-like"/>
</dbReference>
<dbReference type="STRING" id="1157962.A0A250XJ32"/>
<comment type="caution">
    <text evidence="5">The sequence shown here is derived from an EMBL/GenBank/DDBJ whole genome shotgun (WGS) entry which is preliminary data.</text>
</comment>
<dbReference type="GO" id="GO:0016787">
    <property type="term" value="F:hydrolase activity"/>
    <property type="evidence" value="ECO:0007669"/>
    <property type="project" value="UniProtKB-KW"/>
</dbReference>
<dbReference type="PANTHER" id="PTHR10161">
    <property type="entry name" value="TARTRATE-RESISTANT ACID PHOSPHATASE TYPE 5"/>
    <property type="match status" value="1"/>
</dbReference>
<dbReference type="OrthoDB" id="411211at2759"/>
<dbReference type="PANTHER" id="PTHR10161:SF14">
    <property type="entry name" value="TARTRATE-RESISTANT ACID PHOSPHATASE TYPE 5"/>
    <property type="match status" value="1"/>
</dbReference>
<dbReference type="EMBL" id="BEGY01000088">
    <property type="protein sequence ID" value="GAX82922.1"/>
    <property type="molecule type" value="Genomic_DNA"/>
</dbReference>
<dbReference type="SUPFAM" id="SSF56300">
    <property type="entry name" value="Metallo-dependent phosphatases"/>
    <property type="match status" value="1"/>
</dbReference>
<evidence type="ECO:0000256" key="2">
    <source>
        <dbReference type="ARBA" id="ARBA00022801"/>
    </source>
</evidence>
<accession>A0A250XJ32</accession>
<evidence type="ECO:0000256" key="3">
    <source>
        <dbReference type="SAM" id="MobiDB-lite"/>
    </source>
</evidence>
<keyword evidence="6" id="KW-1185">Reference proteome</keyword>
<feature type="compositionally biased region" description="Low complexity" evidence="3">
    <location>
        <begin position="29"/>
        <end position="47"/>
    </location>
</feature>
<gene>
    <name evidence="5" type="ORF">CEUSTIGMA_g10349.t1</name>
</gene>
<dbReference type="Pfam" id="PF00149">
    <property type="entry name" value="Metallophos"/>
    <property type="match status" value="1"/>
</dbReference>
<organism evidence="5 6">
    <name type="scientific">Chlamydomonas eustigma</name>
    <dbReference type="NCBI Taxonomy" id="1157962"/>
    <lineage>
        <taxon>Eukaryota</taxon>
        <taxon>Viridiplantae</taxon>
        <taxon>Chlorophyta</taxon>
        <taxon>core chlorophytes</taxon>
        <taxon>Chlorophyceae</taxon>
        <taxon>CS clade</taxon>
        <taxon>Chlamydomonadales</taxon>
        <taxon>Chlamydomonadaceae</taxon>
        <taxon>Chlamydomonas</taxon>
    </lineage>
</organism>
<dbReference type="AlphaFoldDB" id="A0A250XJ32"/>
<proteinExistence type="predicted"/>
<keyword evidence="2" id="KW-0378">Hydrolase</keyword>
<dbReference type="InterPro" id="IPR051558">
    <property type="entry name" value="Metallophosphoesterase_PAP"/>
</dbReference>
<feature type="region of interest" description="Disordered" evidence="3">
    <location>
        <begin position="28"/>
        <end position="47"/>
    </location>
</feature>
<protein>
    <recommendedName>
        <fullName evidence="4">Calcineurin-like phosphoesterase domain-containing protein</fullName>
    </recommendedName>
</protein>
<reference evidence="5 6" key="1">
    <citation type="submission" date="2017-08" db="EMBL/GenBank/DDBJ databases">
        <title>Acidophilic green algal genome provides insights into adaptation to an acidic environment.</title>
        <authorList>
            <person name="Hirooka S."/>
            <person name="Hirose Y."/>
            <person name="Kanesaki Y."/>
            <person name="Higuchi S."/>
            <person name="Fujiwara T."/>
            <person name="Onuma R."/>
            <person name="Era A."/>
            <person name="Ohbayashi R."/>
            <person name="Uzuka A."/>
            <person name="Nozaki H."/>
            <person name="Yoshikawa H."/>
            <person name="Miyagishima S.Y."/>
        </authorList>
    </citation>
    <scope>NUCLEOTIDE SEQUENCE [LARGE SCALE GENOMIC DNA]</scope>
    <source>
        <strain evidence="5 6">NIES-2499</strain>
    </source>
</reference>
<evidence type="ECO:0000313" key="5">
    <source>
        <dbReference type="EMBL" id="GAX82922.1"/>
    </source>
</evidence>
<evidence type="ECO:0000259" key="4">
    <source>
        <dbReference type="Pfam" id="PF00149"/>
    </source>
</evidence>
<dbReference type="Gene3D" id="3.60.21.10">
    <property type="match status" value="1"/>
</dbReference>